<organism evidence="1 2">
    <name type="scientific">Nostoc sphaeroides CCNUC1</name>
    <dbReference type="NCBI Taxonomy" id="2653204"/>
    <lineage>
        <taxon>Bacteria</taxon>
        <taxon>Bacillati</taxon>
        <taxon>Cyanobacteriota</taxon>
        <taxon>Cyanophyceae</taxon>
        <taxon>Nostocales</taxon>
        <taxon>Nostocaceae</taxon>
        <taxon>Nostoc</taxon>
    </lineage>
</organism>
<sequence>MSSLVFLYAIFLTFLEGKLGHPFLEGKDGQRVQNLLQVTI</sequence>
<proteinExistence type="predicted"/>
<reference evidence="1 2" key="1">
    <citation type="submission" date="2019-10" db="EMBL/GenBank/DDBJ databases">
        <title>Genomic and transcriptomic insights into the perfect genentic adaptation of a filamentous nitrogen-fixing cyanobacterium to rice fields.</title>
        <authorList>
            <person name="Chen Z."/>
        </authorList>
    </citation>
    <scope>NUCLEOTIDE SEQUENCE [LARGE SCALE GENOMIC DNA]</scope>
    <source>
        <strain evidence="1">CCNUC1</strain>
    </source>
</reference>
<evidence type="ECO:0000313" key="1">
    <source>
        <dbReference type="EMBL" id="QFS49606.1"/>
    </source>
</evidence>
<gene>
    <name evidence="1" type="ORF">GXM_07100</name>
</gene>
<evidence type="ECO:0000313" key="2">
    <source>
        <dbReference type="Proteomes" id="UP000326678"/>
    </source>
</evidence>
<protein>
    <submittedName>
        <fullName evidence="1">Uncharacterized protein</fullName>
    </submittedName>
</protein>
<name>A0A5P8WBQ7_9NOSO</name>
<keyword evidence="2" id="KW-1185">Reference proteome</keyword>
<dbReference type="AlphaFoldDB" id="A0A5P8WBQ7"/>
<dbReference type="KEGG" id="nsh:GXM_07100"/>
<accession>A0A5P8WBQ7</accession>
<dbReference type="Proteomes" id="UP000326678">
    <property type="component" value="Chromosome Gxm2"/>
</dbReference>
<dbReference type="EMBL" id="CP045227">
    <property type="protein sequence ID" value="QFS49606.1"/>
    <property type="molecule type" value="Genomic_DNA"/>
</dbReference>